<dbReference type="KEGG" id="sti:Sthe_2618"/>
<reference evidence="4 5" key="2">
    <citation type="journal article" date="2010" name="Stand. Genomic Sci.">
        <title>Complete genome sequence of Desulfohalobium retbaense type strain (HR(100)).</title>
        <authorList>
            <person name="Spring S."/>
            <person name="Nolan M."/>
            <person name="Lapidus A."/>
            <person name="Glavina Del Rio T."/>
            <person name="Copeland A."/>
            <person name="Tice H."/>
            <person name="Cheng J.F."/>
            <person name="Lucas S."/>
            <person name="Land M."/>
            <person name="Chen F."/>
            <person name="Bruce D."/>
            <person name="Goodwin L."/>
            <person name="Pitluck S."/>
            <person name="Ivanova N."/>
            <person name="Mavromatis K."/>
            <person name="Mikhailova N."/>
            <person name="Pati A."/>
            <person name="Chen A."/>
            <person name="Palaniappan K."/>
            <person name="Hauser L."/>
            <person name="Chang Y.J."/>
            <person name="Jeffries C.D."/>
            <person name="Munk C."/>
            <person name="Kiss H."/>
            <person name="Chain P."/>
            <person name="Han C."/>
            <person name="Brettin T."/>
            <person name="Detter J.C."/>
            <person name="Schuler E."/>
            <person name="Goker M."/>
            <person name="Rohde M."/>
            <person name="Bristow J."/>
            <person name="Eisen J.A."/>
            <person name="Markowitz V."/>
            <person name="Hugenholtz P."/>
            <person name="Kyrpides N.C."/>
            <person name="Klenk H.P."/>
        </authorList>
    </citation>
    <scope>NUCLEOTIDE SEQUENCE [LARGE SCALE GENOMIC DNA]</scope>
    <source>
        <strain evidence="5">ATCC 49802 / DSM 20745 / S 6022</strain>
    </source>
</reference>
<comment type="catalytic activity">
    <reaction evidence="3">
        <text>L-arginine + H2O = L-citrulline + NH4(+)</text>
        <dbReference type="Rhea" id="RHEA:19597"/>
        <dbReference type="ChEBI" id="CHEBI:15377"/>
        <dbReference type="ChEBI" id="CHEBI:28938"/>
        <dbReference type="ChEBI" id="CHEBI:32682"/>
        <dbReference type="ChEBI" id="CHEBI:57743"/>
        <dbReference type="EC" id="3.5.3.6"/>
    </reaction>
</comment>
<dbReference type="EC" id="3.5.3.6" evidence="2"/>
<evidence type="ECO:0000313" key="5">
    <source>
        <dbReference type="Proteomes" id="UP000002027"/>
    </source>
</evidence>
<evidence type="ECO:0000256" key="3">
    <source>
        <dbReference type="ARBA" id="ARBA00049429"/>
    </source>
</evidence>
<dbReference type="GO" id="GO:0016990">
    <property type="term" value="F:arginine deiminase activity"/>
    <property type="evidence" value="ECO:0007669"/>
    <property type="project" value="UniProtKB-EC"/>
</dbReference>
<dbReference type="Pfam" id="PF19420">
    <property type="entry name" value="DDAH_eukar"/>
    <property type="match status" value="1"/>
</dbReference>
<comment type="pathway">
    <text evidence="1">Amino-acid degradation; L-arginine degradation via ADI pathway; carbamoyl phosphate from L-arginine: step 1/2.</text>
</comment>
<dbReference type="PANTHER" id="PTHR47271:SF2">
    <property type="entry name" value="ARGININE DEIMINASE"/>
    <property type="match status" value="1"/>
</dbReference>
<dbReference type="FunCoup" id="D1C889">
    <property type="interactions" value="19"/>
</dbReference>
<name>D1C889_SPHTD</name>
<dbReference type="GO" id="GO:0019546">
    <property type="term" value="P:L-arginine deiminase pathway"/>
    <property type="evidence" value="ECO:0007669"/>
    <property type="project" value="TreeGrafter"/>
</dbReference>
<dbReference type="PANTHER" id="PTHR47271">
    <property type="entry name" value="ARGININE DEIMINASE"/>
    <property type="match status" value="1"/>
</dbReference>
<dbReference type="STRING" id="479434.Sthe_2618"/>
<organism evidence="4 5">
    <name type="scientific">Sphaerobacter thermophilus (strain ATCC 49802 / DSM 20745 / KCCM 41009 / NCIMB 13125 / S 6022)</name>
    <dbReference type="NCBI Taxonomy" id="479434"/>
    <lineage>
        <taxon>Bacteria</taxon>
        <taxon>Pseudomonadati</taxon>
        <taxon>Thermomicrobiota</taxon>
        <taxon>Thermomicrobia</taxon>
        <taxon>Sphaerobacterales</taxon>
        <taxon>Sphaerobacterineae</taxon>
        <taxon>Sphaerobacteraceae</taxon>
        <taxon>Sphaerobacter</taxon>
    </lineage>
</organism>
<evidence type="ECO:0000256" key="1">
    <source>
        <dbReference type="ARBA" id="ARBA00005213"/>
    </source>
</evidence>
<dbReference type="HOGENOM" id="CLU_057463_1_0_0"/>
<gene>
    <name evidence="4" type="ordered locus">Sthe_2618</name>
</gene>
<proteinExistence type="predicted"/>
<dbReference type="Proteomes" id="UP000002027">
    <property type="component" value="Chromosome 2"/>
</dbReference>
<keyword evidence="4" id="KW-0808">Transferase</keyword>
<dbReference type="AlphaFoldDB" id="D1C889"/>
<dbReference type="InParanoid" id="D1C889"/>
<protein>
    <recommendedName>
        <fullName evidence="2">arginine deiminase</fullName>
        <ecNumber evidence="2">3.5.3.6</ecNumber>
    </recommendedName>
</protein>
<dbReference type="Gene3D" id="3.75.10.10">
    <property type="entry name" value="L-arginine/glycine Amidinotransferase, Chain A"/>
    <property type="match status" value="1"/>
</dbReference>
<reference evidence="5" key="1">
    <citation type="submission" date="2009-11" db="EMBL/GenBank/DDBJ databases">
        <title>The complete chromosome 2 of Sphaerobacter thermophilus DSM 20745.</title>
        <authorList>
            <person name="Lucas S."/>
            <person name="Copeland A."/>
            <person name="Lapidus A."/>
            <person name="Glavina del Rio T."/>
            <person name="Dalin E."/>
            <person name="Tice H."/>
            <person name="Bruce D."/>
            <person name="Goodwin L."/>
            <person name="Pitluck S."/>
            <person name="Kyrpides N."/>
            <person name="Mavromatis K."/>
            <person name="Ivanova N."/>
            <person name="Mikhailova N."/>
            <person name="LaButti K.M."/>
            <person name="Clum A."/>
            <person name="Sun H.I."/>
            <person name="Brettin T."/>
            <person name="Detter J.C."/>
            <person name="Han C."/>
            <person name="Larimer F."/>
            <person name="Land M."/>
            <person name="Hauser L."/>
            <person name="Markowitz V."/>
            <person name="Cheng J.F."/>
            <person name="Hugenholtz P."/>
            <person name="Woyke T."/>
            <person name="Wu D."/>
            <person name="Steenblock K."/>
            <person name="Schneider S."/>
            <person name="Pukall R."/>
            <person name="Goeker M."/>
            <person name="Klenk H.P."/>
            <person name="Eisen J.A."/>
        </authorList>
    </citation>
    <scope>NUCLEOTIDE SEQUENCE [LARGE SCALE GENOMIC DNA]</scope>
    <source>
        <strain evidence="5">ATCC 49802 / DSM 20745 / S 6022</strain>
    </source>
</reference>
<keyword evidence="5" id="KW-1185">Reference proteome</keyword>
<dbReference type="SUPFAM" id="SSF55909">
    <property type="entry name" value="Pentein"/>
    <property type="match status" value="1"/>
</dbReference>
<accession>D1C889</accession>
<dbReference type="RefSeq" id="WP_012873070.1">
    <property type="nucleotide sequence ID" value="NC_013524.1"/>
</dbReference>
<evidence type="ECO:0000256" key="2">
    <source>
        <dbReference type="ARBA" id="ARBA00012171"/>
    </source>
</evidence>
<evidence type="ECO:0000313" key="4">
    <source>
        <dbReference type="EMBL" id="ACZ40032.1"/>
    </source>
</evidence>
<dbReference type="GO" id="GO:0016740">
    <property type="term" value="F:transferase activity"/>
    <property type="evidence" value="ECO:0007669"/>
    <property type="project" value="UniProtKB-KW"/>
</dbReference>
<dbReference type="EMBL" id="CP001824">
    <property type="protein sequence ID" value="ACZ40032.1"/>
    <property type="molecule type" value="Genomic_DNA"/>
</dbReference>
<sequence length="334" mass="37100">MARSTNKHIVSESYYQSFTPPEPEPGFNDPAEMEAVWGRVWGANSEVGQLRMVLMRRPGEEMNVIQGGQYSEEAEALVDPQGRWYWRDRNPPDLAKMQHQHDVLSATLRDEGVTVVYVEGVEGPFVKSVFTRDPLITVPGGAIIGRMAPRMRRGEEAYVTKTVAALGMPILGTIVGTGMLEGGSFVKLTPKVAAFGTSIRCNEEGAQQLREILARLGIELIVVPMVGWSIHLDGYLGMVDIDKALIVPDGLPYWFIDRLHSLGIETIPVHPEERWAVNSLCVRPGRIIMSEGHPYTQERLEKRGVEVITVPYDEIQKNGGGVHCSTMELVRDPV</sequence>
<dbReference type="eggNOG" id="COG1834">
    <property type="taxonomic scope" value="Bacteria"/>
</dbReference>